<feature type="transmembrane region" description="Helical" evidence="11">
    <location>
        <begin position="265"/>
        <end position="284"/>
    </location>
</feature>
<dbReference type="Pfam" id="PF01699">
    <property type="entry name" value="Na_Ca_ex"/>
    <property type="match status" value="2"/>
</dbReference>
<accession>A0A9E7K7B1</accession>
<organism evidence="13 14">
    <name type="scientific">Musa troglodytarum</name>
    <name type="common">fe'i banana</name>
    <dbReference type="NCBI Taxonomy" id="320322"/>
    <lineage>
        <taxon>Eukaryota</taxon>
        <taxon>Viridiplantae</taxon>
        <taxon>Streptophyta</taxon>
        <taxon>Embryophyta</taxon>
        <taxon>Tracheophyta</taxon>
        <taxon>Spermatophyta</taxon>
        <taxon>Magnoliopsida</taxon>
        <taxon>Liliopsida</taxon>
        <taxon>Zingiberales</taxon>
        <taxon>Musaceae</taxon>
        <taxon>Musa</taxon>
    </lineage>
</organism>
<evidence type="ECO:0000313" key="14">
    <source>
        <dbReference type="Proteomes" id="UP001055439"/>
    </source>
</evidence>
<feature type="transmembrane region" description="Helical" evidence="11">
    <location>
        <begin position="433"/>
        <end position="450"/>
    </location>
</feature>
<feature type="transmembrane region" description="Helical" evidence="11">
    <location>
        <begin position="188"/>
        <end position="206"/>
    </location>
</feature>
<evidence type="ECO:0000256" key="11">
    <source>
        <dbReference type="SAM" id="Phobius"/>
    </source>
</evidence>
<dbReference type="GO" id="GO:0008324">
    <property type="term" value="F:monoatomic cation transmembrane transporter activity"/>
    <property type="evidence" value="ECO:0007669"/>
    <property type="project" value="TreeGrafter"/>
</dbReference>
<evidence type="ECO:0000256" key="8">
    <source>
        <dbReference type="ARBA" id="ARBA00023201"/>
    </source>
</evidence>
<keyword evidence="3" id="KW-0050">Antiport</keyword>
<dbReference type="GO" id="GO:0016020">
    <property type="term" value="C:membrane"/>
    <property type="evidence" value="ECO:0007669"/>
    <property type="project" value="UniProtKB-SubCell"/>
</dbReference>
<reference evidence="13" key="1">
    <citation type="submission" date="2022-05" db="EMBL/GenBank/DDBJ databases">
        <title>The Musa troglodytarum L. genome provides insights into the mechanism of non-climacteric behaviour and enrichment of carotenoids.</title>
        <authorList>
            <person name="Wang J."/>
        </authorList>
    </citation>
    <scope>NUCLEOTIDE SEQUENCE</scope>
    <source>
        <tissue evidence="13">Leaf</tissue>
    </source>
</reference>
<feature type="transmembrane region" description="Helical" evidence="11">
    <location>
        <begin position="322"/>
        <end position="344"/>
    </location>
</feature>
<feature type="domain" description="Sodium/calcium exchanger membrane region" evidence="12">
    <location>
        <begin position="497"/>
        <end position="649"/>
    </location>
</feature>
<feature type="transmembrane region" description="Helical" evidence="11">
    <location>
        <begin position="630"/>
        <end position="651"/>
    </location>
</feature>
<evidence type="ECO:0000256" key="3">
    <source>
        <dbReference type="ARBA" id="ARBA00022449"/>
    </source>
</evidence>
<keyword evidence="7 11" id="KW-0472">Membrane</keyword>
<evidence type="ECO:0000256" key="6">
    <source>
        <dbReference type="ARBA" id="ARBA00023053"/>
    </source>
</evidence>
<evidence type="ECO:0000256" key="5">
    <source>
        <dbReference type="ARBA" id="ARBA00022989"/>
    </source>
</evidence>
<evidence type="ECO:0000256" key="10">
    <source>
        <dbReference type="SAM" id="MobiDB-lite"/>
    </source>
</evidence>
<dbReference type="GO" id="GO:0006814">
    <property type="term" value="P:sodium ion transport"/>
    <property type="evidence" value="ECO:0007669"/>
    <property type="project" value="UniProtKB-KW"/>
</dbReference>
<feature type="domain" description="Sodium/calcium exchanger membrane region" evidence="12">
    <location>
        <begin position="195"/>
        <end position="338"/>
    </location>
</feature>
<protein>
    <submittedName>
        <fullName evidence="13">Calcium exchanger</fullName>
    </submittedName>
</protein>
<evidence type="ECO:0000256" key="9">
    <source>
        <dbReference type="ARBA" id="ARBA00038187"/>
    </source>
</evidence>
<evidence type="ECO:0000256" key="7">
    <source>
        <dbReference type="ARBA" id="ARBA00023136"/>
    </source>
</evidence>
<evidence type="ECO:0000313" key="13">
    <source>
        <dbReference type="EMBL" id="URE09248.1"/>
    </source>
</evidence>
<dbReference type="OrthoDB" id="407410at2759"/>
<keyword evidence="2" id="KW-0813">Transport</keyword>
<keyword evidence="4 11" id="KW-0812">Transmembrane</keyword>
<comment type="similarity">
    <text evidence="9">Belongs to the Ca(2+):cation antiporter (CaCA) (TC 2.A.19) family. Cation/calcium exchanger (CCX) subfamily.</text>
</comment>
<keyword evidence="8" id="KW-0406">Ion transport</keyword>
<dbReference type="InterPro" id="IPR004837">
    <property type="entry name" value="NaCa_Exmemb"/>
</dbReference>
<dbReference type="EMBL" id="CP097508">
    <property type="protein sequence ID" value="URE09248.1"/>
    <property type="molecule type" value="Genomic_DNA"/>
</dbReference>
<evidence type="ECO:0000256" key="4">
    <source>
        <dbReference type="ARBA" id="ARBA00022692"/>
    </source>
</evidence>
<feature type="transmembrane region" description="Helical" evidence="11">
    <location>
        <begin position="296"/>
        <end position="316"/>
    </location>
</feature>
<dbReference type="PANTHER" id="PTHR12266:SF36">
    <property type="entry name" value="OS10G0436900 PROTEIN"/>
    <property type="match status" value="1"/>
</dbReference>
<dbReference type="InterPro" id="IPR051359">
    <property type="entry name" value="CaCA_antiporter"/>
</dbReference>
<evidence type="ECO:0000259" key="12">
    <source>
        <dbReference type="Pfam" id="PF01699"/>
    </source>
</evidence>
<feature type="compositionally biased region" description="Basic and acidic residues" evidence="10">
    <location>
        <begin position="371"/>
        <end position="391"/>
    </location>
</feature>
<dbReference type="PANTHER" id="PTHR12266">
    <property type="entry name" value="NA+/CA2+ K+ INDEPENDENT EXCHANGER"/>
    <property type="match status" value="1"/>
</dbReference>
<evidence type="ECO:0000256" key="1">
    <source>
        <dbReference type="ARBA" id="ARBA00004141"/>
    </source>
</evidence>
<feature type="transmembrane region" description="Helical" evidence="11">
    <location>
        <begin position="493"/>
        <end position="512"/>
    </location>
</feature>
<dbReference type="InterPro" id="IPR044880">
    <property type="entry name" value="NCX_ion-bd_dom_sf"/>
</dbReference>
<gene>
    <name evidence="13" type="ORF">MUK42_22557</name>
</gene>
<feature type="region of interest" description="Disordered" evidence="10">
    <location>
        <begin position="367"/>
        <end position="398"/>
    </location>
</feature>
<name>A0A9E7K7B1_9LILI</name>
<dbReference type="AlphaFoldDB" id="A0A9E7K7B1"/>
<keyword evidence="14" id="KW-1185">Reference proteome</keyword>
<feature type="transmembrane region" description="Helical" evidence="11">
    <location>
        <begin position="574"/>
        <end position="593"/>
    </location>
</feature>
<feature type="transmembrane region" description="Helical" evidence="11">
    <location>
        <begin position="605"/>
        <end position="623"/>
    </location>
</feature>
<dbReference type="Gene3D" id="1.20.1420.30">
    <property type="entry name" value="NCX, central ion-binding region"/>
    <property type="match status" value="2"/>
</dbReference>
<proteinExistence type="inferred from homology"/>
<dbReference type="Proteomes" id="UP001055439">
    <property type="component" value="Chromosome 6"/>
</dbReference>
<comment type="subcellular location">
    <subcellularLocation>
        <location evidence="1">Membrane</location>
        <topology evidence="1">Multi-pass membrane protein</topology>
    </subcellularLocation>
</comment>
<dbReference type="GO" id="GO:0015297">
    <property type="term" value="F:antiporter activity"/>
    <property type="evidence" value="ECO:0007669"/>
    <property type="project" value="UniProtKB-KW"/>
</dbReference>
<evidence type="ECO:0000256" key="2">
    <source>
        <dbReference type="ARBA" id="ARBA00022448"/>
    </source>
</evidence>
<feature type="transmembrane region" description="Helical" evidence="11">
    <location>
        <begin position="532"/>
        <end position="553"/>
    </location>
</feature>
<keyword evidence="5 11" id="KW-1133">Transmembrane helix</keyword>
<feature type="transmembrane region" description="Helical" evidence="11">
    <location>
        <begin position="462"/>
        <end position="481"/>
    </location>
</feature>
<feature type="region of interest" description="Disordered" evidence="10">
    <location>
        <begin position="1"/>
        <end position="45"/>
    </location>
</feature>
<keyword evidence="6" id="KW-0915">Sodium</keyword>
<keyword evidence="8" id="KW-0739">Sodium transport</keyword>
<sequence>MNKRLDYQDNYNRKAMQPQTPPRRRRNCERNDIDAGNPPLGPRDVRESKFLRTVSSSPGRCFCPPFSIAWRPYASIPNDIFLSPETLGCTSEPNSSTALPLSLSTHPFCEHLQPLSDIHPRMAISFPVLSAKKAILQRSTKLHLRDSSKGCHDICKAKSVLLNSEARFSQGYINYLHIFYCVYGKYPIFGYALLILWLLVLFYLLADTSANYFCTNLEGLSTLLKLPPTIAGVTLLSIGNGAPDAFSSIVSFMGAGSGVVGLNSILGGSFFVSCVVVGIISTCVSSHENPIDKSSFVRDLVFFLFVLSVLLVILVIGKINIWGAIAFTSLYLVYVFLVAVGHFCRQEEQEQDLPCKTRQNADLEDPLLESLEDHQPDSTEKETASRSESDSTRSNPSACHHCKRIVRCLELPLSLPRILTIPDVSKEKWSKPSAVASVTLAPLLLAVLVTSKTKDVGSEESLSIYISGGLVGLVLGVVSLVKTEKDRPPTRFLFPWLAGGFLMSVTWTYIIAQELVSLLVSLGTAMEISSSILGLTVLAWGNSVGDLIASLAVALHDRQGGTQVAMSGCYGGPIFNTLVGLGLSFVFSSWSAYPSHVVIPKDLTLYQTMGFLIGGLLWALVILPRRGMRLDRVLGSGLLSIYFCSLSLRMVQSLGLL</sequence>